<keyword evidence="1" id="KW-0694">RNA-binding</keyword>
<comment type="caution">
    <text evidence="4">The sequence shown here is derived from an EMBL/GenBank/DDBJ whole genome shotgun (WGS) entry which is preliminary data.</text>
</comment>
<dbReference type="Pfam" id="PF00076">
    <property type="entry name" value="RRM_1"/>
    <property type="match status" value="1"/>
</dbReference>
<keyword evidence="5" id="KW-1185">Reference proteome</keyword>
<feature type="region of interest" description="Disordered" evidence="2">
    <location>
        <begin position="1"/>
        <end position="47"/>
    </location>
</feature>
<evidence type="ECO:0000313" key="4">
    <source>
        <dbReference type="EMBL" id="KAJ6238144.1"/>
    </source>
</evidence>
<dbReference type="Gene3D" id="3.30.70.330">
    <property type="match status" value="2"/>
</dbReference>
<dbReference type="InterPro" id="IPR012677">
    <property type="entry name" value="Nucleotide-bd_a/b_plait_sf"/>
</dbReference>
<evidence type="ECO:0000313" key="5">
    <source>
        <dbReference type="Proteomes" id="UP001150062"/>
    </source>
</evidence>
<dbReference type="Proteomes" id="UP001150062">
    <property type="component" value="Unassembled WGS sequence"/>
</dbReference>
<reference evidence="4" key="1">
    <citation type="submission" date="2022-08" db="EMBL/GenBank/DDBJ databases">
        <title>Novel sulfate-reducing endosymbionts in the free-living metamonad Anaeramoeba.</title>
        <authorList>
            <person name="Jerlstrom-Hultqvist J."/>
            <person name="Cepicka I."/>
            <person name="Gallot-Lavallee L."/>
            <person name="Salas-Leiva D."/>
            <person name="Curtis B.A."/>
            <person name="Zahonova K."/>
            <person name="Pipaliya S."/>
            <person name="Dacks J."/>
            <person name="Roger A.J."/>
        </authorList>
    </citation>
    <scope>NUCLEOTIDE SEQUENCE</scope>
    <source>
        <strain evidence="4">Schooner1</strain>
    </source>
</reference>
<organism evidence="4 5">
    <name type="scientific">Anaeramoeba flamelloides</name>
    <dbReference type="NCBI Taxonomy" id="1746091"/>
    <lineage>
        <taxon>Eukaryota</taxon>
        <taxon>Metamonada</taxon>
        <taxon>Anaeramoebidae</taxon>
        <taxon>Anaeramoeba</taxon>
    </lineage>
</organism>
<dbReference type="Pfam" id="PF13893">
    <property type="entry name" value="RRM_5"/>
    <property type="match status" value="1"/>
</dbReference>
<evidence type="ECO:0000256" key="2">
    <source>
        <dbReference type="SAM" id="MobiDB-lite"/>
    </source>
</evidence>
<dbReference type="PROSITE" id="PS50102">
    <property type="entry name" value="RRM"/>
    <property type="match status" value="2"/>
</dbReference>
<feature type="domain" description="RRM" evidence="3">
    <location>
        <begin position="103"/>
        <end position="177"/>
    </location>
</feature>
<dbReference type="InterPro" id="IPR000504">
    <property type="entry name" value="RRM_dom"/>
</dbReference>
<accession>A0ABQ8Y1J4</accession>
<dbReference type="EMBL" id="JAOAOG010000233">
    <property type="protein sequence ID" value="KAJ6238144.1"/>
    <property type="molecule type" value="Genomic_DNA"/>
</dbReference>
<feature type="region of interest" description="Disordered" evidence="2">
    <location>
        <begin position="309"/>
        <end position="328"/>
    </location>
</feature>
<dbReference type="PANTHER" id="PTHR15592">
    <property type="entry name" value="MATRIN 3/NUCLEAR PROTEIN 220-RELATED"/>
    <property type="match status" value="1"/>
</dbReference>
<name>A0ABQ8Y1J4_9EUKA</name>
<evidence type="ECO:0000259" key="3">
    <source>
        <dbReference type="PROSITE" id="PS50102"/>
    </source>
</evidence>
<dbReference type="SMART" id="SM00360">
    <property type="entry name" value="RRM"/>
    <property type="match status" value="2"/>
</dbReference>
<proteinExistence type="predicted"/>
<feature type="domain" description="RRM" evidence="3">
    <location>
        <begin position="195"/>
        <end position="275"/>
    </location>
</feature>
<feature type="compositionally biased region" description="Basic and acidic residues" evidence="2">
    <location>
        <begin position="311"/>
        <end position="327"/>
    </location>
</feature>
<feature type="compositionally biased region" description="Basic and acidic residues" evidence="2">
    <location>
        <begin position="1"/>
        <end position="10"/>
    </location>
</feature>
<gene>
    <name evidence="4" type="ORF">M0813_26110</name>
</gene>
<dbReference type="SUPFAM" id="SSF54928">
    <property type="entry name" value="RNA-binding domain, RBD"/>
    <property type="match status" value="1"/>
</dbReference>
<evidence type="ECO:0000256" key="1">
    <source>
        <dbReference type="PROSITE-ProRule" id="PRU00176"/>
    </source>
</evidence>
<protein>
    <submittedName>
        <fullName evidence="4">Hephaestus</fullName>
    </submittedName>
</protein>
<sequence length="438" mass="51330">MDQEIIKQNEKQQNTNNEHKRSYESSVQQETHKHRNQNQFDSNSKKTIEVQQQGIEKDENYFEISKTASSSNLQAKSKNYQNKNVQQNQIIQQPQQIKLTKPRVLHLYGLPNSIDQESIEYLVNKFGEIKGIYIFSNGTQAFIEMSSHRVSRNVLQFYENNPIQINGSAIRFQWSRHNELSERAKVPIVSLSKPNKILLVSITILLKPVTIDDLYSTFSKYGQIEKTLIFSNQKHSMEAFIQFKKLEDSVNAYNKLNGKHLFYPTCKMKISYSCLEGIKLETDQENIQSNKYQLSNKIKIKSIPEFEDEIQDKKKDSDNQKGGEEMNKNGNFLNKIQIFGDKEHTNKTTNLLMQQQQLLVQQQQIIQDLENKLQYAQTIQTPSFQYLNHNNYPNYQQNYYNPNQGTQNQNYYLNYNSDYNGGGVQYDSQNYQGQYHKN</sequence>
<dbReference type="InterPro" id="IPR035979">
    <property type="entry name" value="RBD_domain_sf"/>
</dbReference>